<keyword evidence="1" id="KW-0238">DNA-binding</keyword>
<feature type="domain" description="HTH cro/C1-type" evidence="2">
    <location>
        <begin position="7"/>
        <end position="60"/>
    </location>
</feature>
<dbReference type="InterPro" id="IPR050807">
    <property type="entry name" value="TransReg_Diox_bact_type"/>
</dbReference>
<proteinExistence type="predicted"/>
<dbReference type="SMART" id="SM00530">
    <property type="entry name" value="HTH_XRE"/>
    <property type="match status" value="1"/>
</dbReference>
<protein>
    <submittedName>
        <fullName evidence="3">Helix-turn-helix transcriptional regulator</fullName>
    </submittedName>
</protein>
<dbReference type="InterPro" id="IPR001387">
    <property type="entry name" value="Cro/C1-type_HTH"/>
</dbReference>
<evidence type="ECO:0000313" key="4">
    <source>
        <dbReference type="Proteomes" id="UP000824239"/>
    </source>
</evidence>
<dbReference type="GO" id="GO:0003677">
    <property type="term" value="F:DNA binding"/>
    <property type="evidence" value="ECO:0007669"/>
    <property type="project" value="UniProtKB-KW"/>
</dbReference>
<gene>
    <name evidence="3" type="ORF">IAA53_05830</name>
</gene>
<dbReference type="Pfam" id="PF01381">
    <property type="entry name" value="HTH_3"/>
    <property type="match status" value="1"/>
</dbReference>
<dbReference type="PANTHER" id="PTHR46797:SF1">
    <property type="entry name" value="METHYLPHOSPHONATE SYNTHASE"/>
    <property type="match status" value="1"/>
</dbReference>
<comment type="caution">
    <text evidence="3">The sequence shown here is derived from an EMBL/GenBank/DDBJ whole genome shotgun (WGS) entry which is preliminary data.</text>
</comment>
<reference evidence="3" key="2">
    <citation type="journal article" date="2021" name="PeerJ">
        <title>Extensive microbial diversity within the chicken gut microbiome revealed by metagenomics and culture.</title>
        <authorList>
            <person name="Gilroy R."/>
            <person name="Ravi A."/>
            <person name="Getino M."/>
            <person name="Pursley I."/>
            <person name="Horton D.L."/>
            <person name="Alikhan N.F."/>
            <person name="Baker D."/>
            <person name="Gharbi K."/>
            <person name="Hall N."/>
            <person name="Watson M."/>
            <person name="Adriaenssens E.M."/>
            <person name="Foster-Nyarko E."/>
            <person name="Jarju S."/>
            <person name="Secka A."/>
            <person name="Antonio M."/>
            <person name="Oren A."/>
            <person name="Chaudhuri R.R."/>
            <person name="La Ragione R."/>
            <person name="Hildebrand F."/>
            <person name="Pallen M.J."/>
        </authorList>
    </citation>
    <scope>NUCLEOTIDE SEQUENCE</scope>
    <source>
        <strain evidence="3">ChiBcec15-4380</strain>
    </source>
</reference>
<evidence type="ECO:0000313" key="3">
    <source>
        <dbReference type="EMBL" id="HIR50789.1"/>
    </source>
</evidence>
<dbReference type="PROSITE" id="PS50943">
    <property type="entry name" value="HTH_CROC1"/>
    <property type="match status" value="1"/>
</dbReference>
<dbReference type="GO" id="GO:0005829">
    <property type="term" value="C:cytosol"/>
    <property type="evidence" value="ECO:0007669"/>
    <property type="project" value="TreeGrafter"/>
</dbReference>
<name>A0A9D1DHJ8_9FIRM</name>
<dbReference type="Gene3D" id="1.10.260.40">
    <property type="entry name" value="lambda repressor-like DNA-binding domains"/>
    <property type="match status" value="1"/>
</dbReference>
<evidence type="ECO:0000259" key="2">
    <source>
        <dbReference type="PROSITE" id="PS50943"/>
    </source>
</evidence>
<dbReference type="GO" id="GO:0003700">
    <property type="term" value="F:DNA-binding transcription factor activity"/>
    <property type="evidence" value="ECO:0007669"/>
    <property type="project" value="TreeGrafter"/>
</dbReference>
<dbReference type="PANTHER" id="PTHR46797">
    <property type="entry name" value="HTH-TYPE TRANSCRIPTIONAL REGULATOR"/>
    <property type="match status" value="1"/>
</dbReference>
<dbReference type="CDD" id="cd00093">
    <property type="entry name" value="HTH_XRE"/>
    <property type="match status" value="1"/>
</dbReference>
<organism evidence="3 4">
    <name type="scientific">Candidatus Avoscillospira avicola</name>
    <dbReference type="NCBI Taxonomy" id="2840706"/>
    <lineage>
        <taxon>Bacteria</taxon>
        <taxon>Bacillati</taxon>
        <taxon>Bacillota</taxon>
        <taxon>Clostridia</taxon>
        <taxon>Eubacteriales</taxon>
        <taxon>Oscillospiraceae</taxon>
        <taxon>Oscillospiraceae incertae sedis</taxon>
        <taxon>Candidatus Avoscillospira</taxon>
    </lineage>
</organism>
<dbReference type="SUPFAM" id="SSF47413">
    <property type="entry name" value="lambda repressor-like DNA-binding domains"/>
    <property type="match status" value="1"/>
</dbReference>
<accession>A0A9D1DHJ8</accession>
<dbReference type="Proteomes" id="UP000824239">
    <property type="component" value="Unassembled WGS sequence"/>
</dbReference>
<reference evidence="3" key="1">
    <citation type="submission" date="2020-10" db="EMBL/GenBank/DDBJ databases">
        <authorList>
            <person name="Gilroy R."/>
        </authorList>
    </citation>
    <scope>NUCLEOTIDE SEQUENCE</scope>
    <source>
        <strain evidence="3">ChiBcec15-4380</strain>
    </source>
</reference>
<dbReference type="AlphaFoldDB" id="A0A9D1DHJ8"/>
<dbReference type="InterPro" id="IPR010982">
    <property type="entry name" value="Lambda_DNA-bd_dom_sf"/>
</dbReference>
<sequence>MTLGEKLTAARQARGLTQTQTAGEAITRNMLSQLEHDQAEPSLKTLRYLAARLEVPLSWLLEDGDGASALEQARQCYRSGDFAACVRLLEAQRTPLTEEGQLLGCRAALAAGWAALNCGDAAEAASMAALAERWAADALYLGPETDVALCELRLRLALEQGQGIAAAQAAWEAAWAPAEARRQLLLARLALAEGRLREAAQALRRAEGGPAAETALLRGLLEAARGRHREAAAQLSRAEAGELSLPDRRRCLAALEQSALALEDYQTAYACAAKARAL</sequence>
<evidence type="ECO:0000256" key="1">
    <source>
        <dbReference type="ARBA" id="ARBA00023125"/>
    </source>
</evidence>
<dbReference type="EMBL" id="DVHE01000048">
    <property type="protein sequence ID" value="HIR50789.1"/>
    <property type="molecule type" value="Genomic_DNA"/>
</dbReference>